<dbReference type="AlphaFoldDB" id="A0A1U7LSC8"/>
<organism evidence="4 5">
    <name type="scientific">Neolecta irregularis (strain DAH-3)</name>
    <dbReference type="NCBI Taxonomy" id="1198029"/>
    <lineage>
        <taxon>Eukaryota</taxon>
        <taxon>Fungi</taxon>
        <taxon>Dikarya</taxon>
        <taxon>Ascomycota</taxon>
        <taxon>Taphrinomycotina</taxon>
        <taxon>Neolectales</taxon>
        <taxon>Neolectaceae</taxon>
        <taxon>Neolecta</taxon>
    </lineage>
</organism>
<dbReference type="PANTHER" id="PTHR12048:SF0">
    <property type="entry name" value="CCAAT_ENHANCER-BINDING PROTEIN ZETA"/>
    <property type="match status" value="1"/>
</dbReference>
<comment type="caution">
    <text evidence="4">The sequence shown here is derived from an EMBL/GenBank/DDBJ whole genome shotgun (WGS) entry which is preliminary data.</text>
</comment>
<feature type="region of interest" description="Disordered" evidence="2">
    <location>
        <begin position="188"/>
        <end position="208"/>
    </location>
</feature>
<name>A0A1U7LSC8_NEOID</name>
<dbReference type="InterPro" id="IPR016024">
    <property type="entry name" value="ARM-type_fold"/>
</dbReference>
<feature type="region of interest" description="Disordered" evidence="2">
    <location>
        <begin position="136"/>
        <end position="156"/>
    </location>
</feature>
<dbReference type="GO" id="GO:0005634">
    <property type="term" value="C:nucleus"/>
    <property type="evidence" value="ECO:0007669"/>
    <property type="project" value="TreeGrafter"/>
</dbReference>
<reference evidence="4 5" key="1">
    <citation type="submission" date="2016-04" db="EMBL/GenBank/DDBJ databases">
        <title>Evolutionary innovation and constraint leading to complex multicellularity in the Ascomycota.</title>
        <authorList>
            <person name="Cisse O."/>
            <person name="Nguyen A."/>
            <person name="Hewitt D.A."/>
            <person name="Jedd G."/>
            <person name="Stajich J.E."/>
        </authorList>
    </citation>
    <scope>NUCLEOTIDE SEQUENCE [LARGE SCALE GENOMIC DNA]</scope>
    <source>
        <strain evidence="4 5">DAH-3</strain>
    </source>
</reference>
<dbReference type="Proteomes" id="UP000186594">
    <property type="component" value="Unassembled WGS sequence"/>
</dbReference>
<dbReference type="OMA" id="NKLGHPN"/>
<feature type="region of interest" description="Disordered" evidence="2">
    <location>
        <begin position="1"/>
        <end position="117"/>
    </location>
</feature>
<keyword evidence="5" id="KW-1185">Reference proteome</keyword>
<feature type="compositionally biased region" description="Polar residues" evidence="2">
    <location>
        <begin position="1"/>
        <end position="17"/>
    </location>
</feature>
<dbReference type="EMBL" id="LXFE01000360">
    <property type="protein sequence ID" value="OLL25567.1"/>
    <property type="molecule type" value="Genomic_DNA"/>
</dbReference>
<proteinExistence type="inferred from homology"/>
<dbReference type="InterPro" id="IPR005612">
    <property type="entry name" value="CCAAT-binding_factor"/>
</dbReference>
<feature type="compositionally biased region" description="Low complexity" evidence="2">
    <location>
        <begin position="865"/>
        <end position="875"/>
    </location>
</feature>
<accession>A0A1U7LSC8</accession>
<feature type="compositionally biased region" description="Polar residues" evidence="2">
    <location>
        <begin position="55"/>
        <end position="64"/>
    </location>
</feature>
<sequence>MNMLSSAALQGLSSKVKSSFDALKSVESLRNTQEKTQRKRSRDGKPKESLRSIDNFPNQPMNKNASKERPKKDKLNSKTKPTLKLSQPEKSVEHSTVKKSFAKRKSRSKSSQSNTSALLRDILKLGGTEEDLDLVKGIESGDDVSEDQTKTTHSSERKFRKELKQFMTQNGIAADKFVDEVFNAEVEEDASDWSTGGDSSSEDVVDKVSKPAFKSPARITDDGLILEPQSSWYQVEMPDIHKPTHDPLPLNIEKQIEEARNLLQHENDVSAASDHLSKSDRQFLGSILKSGTLNDRISALTLVIQQSPVHSVRYFNNILAMTKKKSRNEALQAVGALQDLFTTGVLPDRKLKYMKQQYGVGFNVIDKQRMLLWAFEDFLKTFYFEYLQQIEKLLFDPLPFVRSQVLNYVFLLLRDRPEQEQNLLRLLVNKLGDNDKKIAAKASYNLLQLQHAHPAMKRVVLREIENMIRRSSTHHVQYYSIITLNQTVLTSKNTELANKLIEIYFTFFAQLLQMPIEDDKPPKEKKWLLYKYKEKGGRRNDKSQEAKEKRNKDLIEVTHSKLISAVLTGINRAFPFSQMDDEIFLKHADILFRFTHSGNFNMSIQALLLIHHISTKKELVADRFYRTLYESLLDPRLIESTKQAMYLNLLFSALKCDFNSCRVHAFIKRMLQIASSQKPPFICGFVRNMITQAEDLGDEENFQDINEDDVDKFENDPHVVKPIVVKELKYDGRKRDPLYSGAENSCLWELLPFLGHFHPTVSLYAYKVLNGEKFTCKPDLALHSLGHFLDRFVYRNPKSKPSQRSNSIMQPLPGGDSRNIILSTKDAAVTEDSVNSTKFWEMSFGDVPPDSAFFHKYFQLRNSTNSQSKISSTSSHDVEENSDAEEDQIWKALVGSNPEVEVDEEGLSENSSLDQEMENIQSSSDLDDGEDRVDTLFDDECETSDDNESEEEEELENLPVKGEDKEPEIEDDIRDNRGNKRRKLKHLPIFASVEEYASLLDSS</sequence>
<feature type="compositionally biased region" description="Basic and acidic residues" evidence="2">
    <location>
        <begin position="147"/>
        <end position="156"/>
    </location>
</feature>
<gene>
    <name evidence="4" type="ORF">NEOLI_001132</name>
</gene>
<feature type="compositionally biased region" description="Polar residues" evidence="2">
    <location>
        <begin position="78"/>
        <end position="89"/>
    </location>
</feature>
<evidence type="ECO:0000313" key="5">
    <source>
        <dbReference type="Proteomes" id="UP000186594"/>
    </source>
</evidence>
<dbReference type="InterPro" id="IPR011989">
    <property type="entry name" value="ARM-like"/>
</dbReference>
<dbReference type="Gene3D" id="1.25.10.10">
    <property type="entry name" value="Leucine-rich Repeat Variant"/>
    <property type="match status" value="1"/>
</dbReference>
<feature type="domain" description="CCAAT-binding factor" evidence="3">
    <location>
        <begin position="603"/>
        <end position="765"/>
    </location>
</feature>
<dbReference type="STRING" id="1198029.A0A1U7LSC8"/>
<dbReference type="SUPFAM" id="SSF48371">
    <property type="entry name" value="ARM repeat"/>
    <property type="match status" value="1"/>
</dbReference>
<dbReference type="OrthoDB" id="28947at2759"/>
<evidence type="ECO:0000256" key="2">
    <source>
        <dbReference type="SAM" id="MobiDB-lite"/>
    </source>
</evidence>
<evidence type="ECO:0000313" key="4">
    <source>
        <dbReference type="EMBL" id="OLL25567.1"/>
    </source>
</evidence>
<feature type="compositionally biased region" description="Polar residues" evidence="2">
    <location>
        <begin position="908"/>
        <end position="924"/>
    </location>
</feature>
<evidence type="ECO:0000259" key="3">
    <source>
        <dbReference type="Pfam" id="PF03914"/>
    </source>
</evidence>
<feature type="compositionally biased region" description="Basic and acidic residues" evidence="2">
    <location>
        <begin position="65"/>
        <end position="76"/>
    </location>
</feature>
<feature type="region of interest" description="Disordered" evidence="2">
    <location>
        <begin position="796"/>
        <end position="816"/>
    </location>
</feature>
<dbReference type="PANTHER" id="PTHR12048">
    <property type="entry name" value="CCAAT-BINDING FACTOR-RELATED"/>
    <property type="match status" value="1"/>
</dbReference>
<evidence type="ECO:0000256" key="1">
    <source>
        <dbReference type="ARBA" id="ARBA00007797"/>
    </source>
</evidence>
<dbReference type="Pfam" id="PF03914">
    <property type="entry name" value="CBF"/>
    <property type="match status" value="1"/>
</dbReference>
<feature type="region of interest" description="Disordered" evidence="2">
    <location>
        <begin position="865"/>
        <end position="978"/>
    </location>
</feature>
<dbReference type="InterPro" id="IPR040155">
    <property type="entry name" value="CEBPZ/Mak21-like"/>
</dbReference>
<feature type="compositionally biased region" description="Polar residues" evidence="2">
    <location>
        <begin position="799"/>
        <end position="809"/>
    </location>
</feature>
<feature type="compositionally biased region" description="Acidic residues" evidence="2">
    <location>
        <begin position="925"/>
        <end position="956"/>
    </location>
</feature>
<comment type="similarity">
    <text evidence="1">Belongs to the CBF/MAK21 family.</text>
</comment>
<protein>
    <recommendedName>
        <fullName evidence="3">CCAAT-binding factor domain-containing protein</fullName>
    </recommendedName>
</protein>